<dbReference type="PROSITE" id="PS00105">
    <property type="entry name" value="AA_TRANSFER_CLASS_1"/>
    <property type="match status" value="1"/>
</dbReference>
<dbReference type="EC" id="2.6.1.-" evidence="6"/>
<comment type="caution">
    <text evidence="8">The sequence shown here is derived from an EMBL/GenBank/DDBJ whole genome shotgun (WGS) entry which is preliminary data.</text>
</comment>
<dbReference type="EMBL" id="JAKUDN010000001">
    <property type="protein sequence ID" value="MCP8351897.1"/>
    <property type="molecule type" value="Genomic_DNA"/>
</dbReference>
<comment type="cofactor">
    <cofactor evidence="1 6">
        <name>pyridoxal 5'-phosphate</name>
        <dbReference type="ChEBI" id="CHEBI:597326"/>
    </cofactor>
</comment>
<name>A0ABT1L3X3_9GAMM</name>
<dbReference type="RefSeq" id="WP_258569005.1">
    <property type="nucleotide sequence ID" value="NZ_JAKUDN010000001.1"/>
</dbReference>
<evidence type="ECO:0000256" key="6">
    <source>
        <dbReference type="RuleBase" id="RU000481"/>
    </source>
</evidence>
<dbReference type="PANTHER" id="PTHR46383">
    <property type="entry name" value="ASPARTATE AMINOTRANSFERASE"/>
    <property type="match status" value="1"/>
</dbReference>
<proteinExistence type="inferred from homology"/>
<comment type="similarity">
    <text evidence="2 6">Belongs to the class-I pyridoxal-phosphate-dependent aminotransferase family.</text>
</comment>
<evidence type="ECO:0000313" key="8">
    <source>
        <dbReference type="EMBL" id="MCP8351897.1"/>
    </source>
</evidence>
<evidence type="ECO:0000259" key="7">
    <source>
        <dbReference type="Pfam" id="PF00155"/>
    </source>
</evidence>
<gene>
    <name evidence="8" type="ORF">MKS91_01125</name>
</gene>
<evidence type="ECO:0000256" key="3">
    <source>
        <dbReference type="ARBA" id="ARBA00022576"/>
    </source>
</evidence>
<feature type="domain" description="Aminotransferase class I/classII large" evidence="7">
    <location>
        <begin position="33"/>
        <end position="389"/>
    </location>
</feature>
<dbReference type="InterPro" id="IPR015421">
    <property type="entry name" value="PyrdxlP-dep_Trfase_major"/>
</dbReference>
<keyword evidence="4 6" id="KW-0808">Transferase</keyword>
<dbReference type="InterPro" id="IPR004839">
    <property type="entry name" value="Aminotransferase_I/II_large"/>
</dbReference>
<dbReference type="InterPro" id="IPR015422">
    <property type="entry name" value="PyrdxlP-dep_Trfase_small"/>
</dbReference>
<dbReference type="Proteomes" id="UP001320768">
    <property type="component" value="Unassembled WGS sequence"/>
</dbReference>
<keyword evidence="9" id="KW-1185">Reference proteome</keyword>
<dbReference type="GO" id="GO:0008483">
    <property type="term" value="F:transaminase activity"/>
    <property type="evidence" value="ECO:0007669"/>
    <property type="project" value="UniProtKB-KW"/>
</dbReference>
<dbReference type="SUPFAM" id="SSF53383">
    <property type="entry name" value="PLP-dependent transferases"/>
    <property type="match status" value="1"/>
</dbReference>
<sequence>MSFKLSKRSQRLKPSAMFEISSKISRMREAGHDIIAMGIGETDDIDTPLHIKAAAIDAIHDGKTKYTPVDGIPALKQAIAHKLLQENDLEYNPYEIIVSTGAKQCIHNALMCLAEPGDEVIMFAPYWTSYMDNVHYTGATPIVIPSSIDHGFKINPDHLADAITERTRVIILNTPNNPSGVHYTPQELRKIANIIKKHPDIVVISDEIYEHILWSNEPVQNILNIAPKLQDRTIIINGVSKAYAMTGWRIGYAAGPNEIIKQMKNIQSQSTSGTCSIAQHAALEALDGNQRSIEQMTQTFLTRHNLLYNFLNSLEGCKVHPADGTYYLFPEVSGIIQKLGLKNDIELVDYLLEKTGVSVIPGSVFGMTNHLRISFVSSEEKIQQAISRIQSQLTPLDD</sequence>
<reference evidence="8 9" key="1">
    <citation type="journal article" date="2022" name="Nat. Microbiol.">
        <title>The microbiome of a bacterivorous marine choanoflagellate contains a resource-demanding obligate bacterial associate.</title>
        <authorList>
            <person name="Needham D.M."/>
            <person name="Poirier C."/>
            <person name="Bachy C."/>
            <person name="George E.E."/>
            <person name="Wilken S."/>
            <person name="Yung C.C.M."/>
            <person name="Limardo A.J."/>
            <person name="Morando M."/>
            <person name="Sudek L."/>
            <person name="Malmstrom R.R."/>
            <person name="Keeling P.J."/>
            <person name="Santoro A.E."/>
            <person name="Worden A.Z."/>
        </authorList>
    </citation>
    <scope>NUCLEOTIDE SEQUENCE [LARGE SCALE GENOMIC DNA]</scope>
    <source>
        <strain evidence="8 9">Comchoano-2</strain>
    </source>
</reference>
<accession>A0ABT1L3X3</accession>
<dbReference type="Gene3D" id="3.40.640.10">
    <property type="entry name" value="Type I PLP-dependent aspartate aminotransferase-like (Major domain)"/>
    <property type="match status" value="1"/>
</dbReference>
<organism evidence="8 9">
    <name type="scientific">Candidatus Synchoanobacter obligatus</name>
    <dbReference type="NCBI Taxonomy" id="2919597"/>
    <lineage>
        <taxon>Bacteria</taxon>
        <taxon>Pseudomonadati</taxon>
        <taxon>Pseudomonadota</taxon>
        <taxon>Gammaproteobacteria</taxon>
        <taxon>Candidatus Comchoanobacterales</taxon>
        <taxon>Candidatus Comchoanobacteraceae</taxon>
        <taxon>Candidatus Synchoanobacter</taxon>
    </lineage>
</organism>
<dbReference type="PANTHER" id="PTHR46383:SF1">
    <property type="entry name" value="ASPARTATE AMINOTRANSFERASE"/>
    <property type="match status" value="1"/>
</dbReference>
<dbReference type="InterPro" id="IPR004838">
    <property type="entry name" value="NHTrfase_class1_PyrdxlP-BS"/>
</dbReference>
<keyword evidence="5" id="KW-0663">Pyridoxal phosphate</keyword>
<evidence type="ECO:0000313" key="9">
    <source>
        <dbReference type="Proteomes" id="UP001320768"/>
    </source>
</evidence>
<dbReference type="Gene3D" id="3.90.1150.10">
    <property type="entry name" value="Aspartate Aminotransferase, domain 1"/>
    <property type="match status" value="1"/>
</dbReference>
<keyword evidence="3 6" id="KW-0032">Aminotransferase</keyword>
<dbReference type="InterPro" id="IPR050596">
    <property type="entry name" value="AspAT/PAT-like"/>
</dbReference>
<evidence type="ECO:0000256" key="1">
    <source>
        <dbReference type="ARBA" id="ARBA00001933"/>
    </source>
</evidence>
<dbReference type="CDD" id="cd00609">
    <property type="entry name" value="AAT_like"/>
    <property type="match status" value="1"/>
</dbReference>
<evidence type="ECO:0000256" key="4">
    <source>
        <dbReference type="ARBA" id="ARBA00022679"/>
    </source>
</evidence>
<protein>
    <recommendedName>
        <fullName evidence="6">Aminotransferase</fullName>
        <ecNumber evidence="6">2.6.1.-</ecNumber>
    </recommendedName>
</protein>
<evidence type="ECO:0000256" key="2">
    <source>
        <dbReference type="ARBA" id="ARBA00007441"/>
    </source>
</evidence>
<dbReference type="InterPro" id="IPR015424">
    <property type="entry name" value="PyrdxlP-dep_Trfase"/>
</dbReference>
<evidence type="ECO:0000256" key="5">
    <source>
        <dbReference type="ARBA" id="ARBA00022898"/>
    </source>
</evidence>
<dbReference type="Pfam" id="PF00155">
    <property type="entry name" value="Aminotran_1_2"/>
    <property type="match status" value="1"/>
</dbReference>